<dbReference type="PANTHER" id="PTHR22955">
    <property type="entry name" value="RETROTRANSPOSON"/>
    <property type="match status" value="1"/>
</dbReference>
<comment type="caution">
    <text evidence="1">The sequence shown here is derived from an EMBL/GenBank/DDBJ whole genome shotgun (WGS) entry which is preliminary data.</text>
</comment>
<gene>
    <name evidence="1" type="ORF">CDAR_452751</name>
</gene>
<organism evidence="1 2">
    <name type="scientific">Caerostris darwini</name>
    <dbReference type="NCBI Taxonomy" id="1538125"/>
    <lineage>
        <taxon>Eukaryota</taxon>
        <taxon>Metazoa</taxon>
        <taxon>Ecdysozoa</taxon>
        <taxon>Arthropoda</taxon>
        <taxon>Chelicerata</taxon>
        <taxon>Arachnida</taxon>
        <taxon>Araneae</taxon>
        <taxon>Araneomorphae</taxon>
        <taxon>Entelegynae</taxon>
        <taxon>Araneoidea</taxon>
        <taxon>Araneidae</taxon>
        <taxon>Caerostris</taxon>
    </lineage>
</organism>
<dbReference type="Proteomes" id="UP001054837">
    <property type="component" value="Unassembled WGS sequence"/>
</dbReference>
<dbReference type="AlphaFoldDB" id="A0AAV4SJG3"/>
<evidence type="ECO:0000313" key="1">
    <source>
        <dbReference type="EMBL" id="GIY33346.1"/>
    </source>
</evidence>
<evidence type="ECO:0000313" key="2">
    <source>
        <dbReference type="Proteomes" id="UP001054837"/>
    </source>
</evidence>
<dbReference type="PANTHER" id="PTHR22955:SF77">
    <property type="entry name" value="ASPARTIC PUTATIVE DOMAIN-CONTAINING PROTEIN-RELATED"/>
    <property type="match status" value="1"/>
</dbReference>
<name>A0AAV4SJG3_9ARAC</name>
<protein>
    <recommendedName>
        <fullName evidence="3">Ycf15</fullName>
    </recommendedName>
</protein>
<evidence type="ECO:0008006" key="3">
    <source>
        <dbReference type="Google" id="ProtNLM"/>
    </source>
</evidence>
<proteinExistence type="predicted"/>
<accession>A0AAV4SJG3</accession>
<dbReference type="EMBL" id="BPLQ01007927">
    <property type="protein sequence ID" value="GIY33346.1"/>
    <property type="molecule type" value="Genomic_DNA"/>
</dbReference>
<keyword evidence="2" id="KW-1185">Reference proteome</keyword>
<sequence length="98" mass="11465">MFFAYRTSKILESLPSNSWHYVSSKENPADIATRGINPQNLESCRLWWHGPNFLHQDFNYCSLEDPASERVPEELLEQRSDPIFSNWCTISPTLQDIF</sequence>
<reference evidence="1 2" key="1">
    <citation type="submission" date="2021-06" db="EMBL/GenBank/DDBJ databases">
        <title>Caerostris darwini draft genome.</title>
        <authorList>
            <person name="Kono N."/>
            <person name="Arakawa K."/>
        </authorList>
    </citation>
    <scope>NUCLEOTIDE SEQUENCE [LARGE SCALE GENOMIC DNA]</scope>
</reference>